<keyword evidence="3" id="KW-1185">Reference proteome</keyword>
<name>A0AAV4WBP8_CAEEX</name>
<feature type="compositionally biased region" description="Polar residues" evidence="1">
    <location>
        <begin position="101"/>
        <end position="116"/>
    </location>
</feature>
<organism evidence="2 3">
    <name type="scientific">Caerostris extrusa</name>
    <name type="common">Bark spider</name>
    <name type="synonym">Caerostris bankana</name>
    <dbReference type="NCBI Taxonomy" id="172846"/>
    <lineage>
        <taxon>Eukaryota</taxon>
        <taxon>Metazoa</taxon>
        <taxon>Ecdysozoa</taxon>
        <taxon>Arthropoda</taxon>
        <taxon>Chelicerata</taxon>
        <taxon>Arachnida</taxon>
        <taxon>Araneae</taxon>
        <taxon>Araneomorphae</taxon>
        <taxon>Entelegynae</taxon>
        <taxon>Araneoidea</taxon>
        <taxon>Araneidae</taxon>
        <taxon>Caerostris</taxon>
    </lineage>
</organism>
<feature type="region of interest" description="Disordered" evidence="1">
    <location>
        <begin position="93"/>
        <end position="116"/>
    </location>
</feature>
<dbReference type="AlphaFoldDB" id="A0AAV4WBP8"/>
<evidence type="ECO:0000256" key="1">
    <source>
        <dbReference type="SAM" id="MobiDB-lite"/>
    </source>
</evidence>
<gene>
    <name evidence="2" type="ORF">CEXT_586231</name>
</gene>
<dbReference type="Proteomes" id="UP001054945">
    <property type="component" value="Unassembled WGS sequence"/>
</dbReference>
<protein>
    <submittedName>
        <fullName evidence="2">Uncharacterized protein</fullName>
    </submittedName>
</protein>
<dbReference type="EMBL" id="BPLR01015869">
    <property type="protein sequence ID" value="GIY79304.1"/>
    <property type="molecule type" value="Genomic_DNA"/>
</dbReference>
<proteinExistence type="predicted"/>
<evidence type="ECO:0000313" key="2">
    <source>
        <dbReference type="EMBL" id="GIY79304.1"/>
    </source>
</evidence>
<evidence type="ECO:0000313" key="3">
    <source>
        <dbReference type="Proteomes" id="UP001054945"/>
    </source>
</evidence>
<accession>A0AAV4WBP8</accession>
<sequence>MNNENAIDHTTIEEIFQTITFLNPVFRNKQSYFPRKGIKVEEDEIETAISSVQFYDEVNETIELLSERESEENQTLCIVKDSNLEPTAELVDSRDIETDLGQANQEISVQETENVP</sequence>
<comment type="caution">
    <text evidence="2">The sequence shown here is derived from an EMBL/GenBank/DDBJ whole genome shotgun (WGS) entry which is preliminary data.</text>
</comment>
<reference evidence="2 3" key="1">
    <citation type="submission" date="2021-06" db="EMBL/GenBank/DDBJ databases">
        <title>Caerostris extrusa draft genome.</title>
        <authorList>
            <person name="Kono N."/>
            <person name="Arakawa K."/>
        </authorList>
    </citation>
    <scope>NUCLEOTIDE SEQUENCE [LARGE SCALE GENOMIC DNA]</scope>
</reference>